<name>A0A4C1XFD8_EUMVA</name>
<reference evidence="2 3" key="1">
    <citation type="journal article" date="2019" name="Commun. Biol.">
        <title>The bagworm genome reveals a unique fibroin gene that provides high tensile strength.</title>
        <authorList>
            <person name="Kono N."/>
            <person name="Nakamura H."/>
            <person name="Ohtoshi R."/>
            <person name="Tomita M."/>
            <person name="Numata K."/>
            <person name="Arakawa K."/>
        </authorList>
    </citation>
    <scope>NUCLEOTIDE SEQUENCE [LARGE SCALE GENOMIC DNA]</scope>
</reference>
<evidence type="ECO:0000313" key="2">
    <source>
        <dbReference type="EMBL" id="GBP61893.1"/>
    </source>
</evidence>
<evidence type="ECO:0000313" key="3">
    <source>
        <dbReference type="Proteomes" id="UP000299102"/>
    </source>
</evidence>
<protein>
    <submittedName>
        <fullName evidence="2">Uncharacterized protein</fullName>
    </submittedName>
</protein>
<keyword evidence="3" id="KW-1185">Reference proteome</keyword>
<dbReference type="Proteomes" id="UP000299102">
    <property type="component" value="Unassembled WGS sequence"/>
</dbReference>
<dbReference type="AlphaFoldDB" id="A0A4C1XFD8"/>
<feature type="compositionally biased region" description="Basic and acidic residues" evidence="1">
    <location>
        <begin position="109"/>
        <end position="120"/>
    </location>
</feature>
<accession>A0A4C1XFD8</accession>
<sequence length="139" mass="14758">MHLNLHIAREHKDVVGGRPRACDTDRSRVMANNGTLILMARAALSARPSPARAHVGDADPSAGADQSSWADNDASRGEHGSPRPLTRGYVINLLSEVDRSRSKSGQGCIERRSAAADETRGGGAARPVPEAIVSNMRIV</sequence>
<feature type="region of interest" description="Disordered" evidence="1">
    <location>
        <begin position="47"/>
        <end position="128"/>
    </location>
</feature>
<gene>
    <name evidence="2" type="ORF">EVAR_97982_1</name>
</gene>
<comment type="caution">
    <text evidence="2">The sequence shown here is derived from an EMBL/GenBank/DDBJ whole genome shotgun (WGS) entry which is preliminary data.</text>
</comment>
<proteinExistence type="predicted"/>
<organism evidence="2 3">
    <name type="scientific">Eumeta variegata</name>
    <name type="common">Bagworm moth</name>
    <name type="synonym">Eumeta japonica</name>
    <dbReference type="NCBI Taxonomy" id="151549"/>
    <lineage>
        <taxon>Eukaryota</taxon>
        <taxon>Metazoa</taxon>
        <taxon>Ecdysozoa</taxon>
        <taxon>Arthropoda</taxon>
        <taxon>Hexapoda</taxon>
        <taxon>Insecta</taxon>
        <taxon>Pterygota</taxon>
        <taxon>Neoptera</taxon>
        <taxon>Endopterygota</taxon>
        <taxon>Lepidoptera</taxon>
        <taxon>Glossata</taxon>
        <taxon>Ditrysia</taxon>
        <taxon>Tineoidea</taxon>
        <taxon>Psychidae</taxon>
        <taxon>Oiketicinae</taxon>
        <taxon>Eumeta</taxon>
    </lineage>
</organism>
<evidence type="ECO:0000256" key="1">
    <source>
        <dbReference type="SAM" id="MobiDB-lite"/>
    </source>
</evidence>
<dbReference type="EMBL" id="BGZK01000825">
    <property type="protein sequence ID" value="GBP61893.1"/>
    <property type="molecule type" value="Genomic_DNA"/>
</dbReference>